<sequence>NMLLYLDVYSQFYLPIDCDDIYRHDNSSASGVYTVFPGGPTSPLHAHRDVDTDGGGWTLIQRRMDGTQNFYRPWKHYKEGFGNVANLSYVLSGLENIFLLTVRKKNELRVDMEDWEGGKAYAHYASFSIDPESYSYQPHLGSFTGGDAGVGLAVGWYNTCHYSNPNGMYAPTNAIAFENSHVIWQHWKGWNDSHKSIAMKIRAVSGCKEKHRHKD</sequence>
<keyword evidence="3" id="KW-1015">Disulfide bond</keyword>
<dbReference type="Pfam" id="PF00147">
    <property type="entry name" value="Fibrinogen_C"/>
    <property type="match status" value="2"/>
</dbReference>
<evidence type="ECO:0000256" key="4">
    <source>
        <dbReference type="ARBA" id="ARBA00023180"/>
    </source>
</evidence>
<dbReference type="Ensembl" id="ENSMMDT00005001719.1">
    <property type="protein sequence ID" value="ENSMMDP00005001685.1"/>
    <property type="gene ID" value="ENSMMDG00005000926.1"/>
</dbReference>
<name>A0A667WAX0_9TELE</name>
<accession>A0A667WAX0</accession>
<keyword evidence="7" id="KW-1185">Reference proteome</keyword>
<dbReference type="Gene3D" id="3.90.215.10">
    <property type="entry name" value="Gamma Fibrinogen, chain A, domain 1"/>
    <property type="match status" value="2"/>
</dbReference>
<dbReference type="NCBIfam" id="NF040941">
    <property type="entry name" value="GGGWT_bact"/>
    <property type="match status" value="1"/>
</dbReference>
<proteinExistence type="predicted"/>
<dbReference type="GO" id="GO:0070527">
    <property type="term" value="P:platelet aggregation"/>
    <property type="evidence" value="ECO:0007669"/>
    <property type="project" value="TreeGrafter"/>
</dbReference>
<dbReference type="GeneTree" id="ENSGT00940000163551"/>
<dbReference type="SUPFAM" id="SSF56496">
    <property type="entry name" value="Fibrinogen C-terminal domain-like"/>
    <property type="match status" value="1"/>
</dbReference>
<dbReference type="PANTHER" id="PTHR47221">
    <property type="entry name" value="FIBRINOGEN ALPHA CHAIN"/>
    <property type="match status" value="1"/>
</dbReference>
<dbReference type="AlphaFoldDB" id="A0A667WAX0"/>
<reference evidence="6" key="1">
    <citation type="submission" date="2019-06" db="EMBL/GenBank/DDBJ databases">
        <authorList>
            <consortium name="Wellcome Sanger Institute Data Sharing"/>
        </authorList>
    </citation>
    <scope>NUCLEOTIDE SEQUENCE [LARGE SCALE GENOMIC DNA]</scope>
</reference>
<evidence type="ECO:0000259" key="5">
    <source>
        <dbReference type="PROSITE" id="PS51406"/>
    </source>
</evidence>
<dbReference type="InterPro" id="IPR014716">
    <property type="entry name" value="Fibrinogen_a/b/g_C_1"/>
</dbReference>
<protein>
    <recommendedName>
        <fullName evidence="5">Fibrinogen C-terminal domain-containing protein</fullName>
    </recommendedName>
</protein>
<dbReference type="GO" id="GO:0005577">
    <property type="term" value="C:fibrinogen complex"/>
    <property type="evidence" value="ECO:0007669"/>
    <property type="project" value="TreeGrafter"/>
</dbReference>
<dbReference type="GO" id="GO:0034116">
    <property type="term" value="P:positive regulation of heterotypic cell-cell adhesion"/>
    <property type="evidence" value="ECO:0007669"/>
    <property type="project" value="TreeGrafter"/>
</dbReference>
<reference evidence="6" key="2">
    <citation type="submission" date="2025-08" db="UniProtKB">
        <authorList>
            <consortium name="Ensembl"/>
        </authorList>
    </citation>
    <scope>IDENTIFICATION</scope>
</reference>
<dbReference type="CDD" id="cd00087">
    <property type="entry name" value="FReD"/>
    <property type="match status" value="1"/>
</dbReference>
<organism evidence="6 7">
    <name type="scientific">Myripristis murdjan</name>
    <name type="common">pinecone soldierfish</name>
    <dbReference type="NCBI Taxonomy" id="586833"/>
    <lineage>
        <taxon>Eukaryota</taxon>
        <taxon>Metazoa</taxon>
        <taxon>Chordata</taxon>
        <taxon>Craniata</taxon>
        <taxon>Vertebrata</taxon>
        <taxon>Euteleostomi</taxon>
        <taxon>Actinopterygii</taxon>
        <taxon>Neopterygii</taxon>
        <taxon>Teleostei</taxon>
        <taxon>Neoteleostei</taxon>
        <taxon>Acanthomorphata</taxon>
        <taxon>Holocentriformes</taxon>
        <taxon>Holocentridae</taxon>
        <taxon>Myripristis</taxon>
    </lineage>
</organism>
<keyword evidence="4" id="KW-0325">Glycoprotein</keyword>
<feature type="domain" description="Fibrinogen C-terminal" evidence="5">
    <location>
        <begin position="9"/>
        <end position="149"/>
    </location>
</feature>
<evidence type="ECO:0000256" key="1">
    <source>
        <dbReference type="ARBA" id="ARBA00004613"/>
    </source>
</evidence>
<dbReference type="InterPro" id="IPR037579">
    <property type="entry name" value="FIB_ANG-like"/>
</dbReference>
<dbReference type="GO" id="GO:0030674">
    <property type="term" value="F:protein-macromolecule adaptor activity"/>
    <property type="evidence" value="ECO:0007669"/>
    <property type="project" value="TreeGrafter"/>
</dbReference>
<dbReference type="SMART" id="SM00186">
    <property type="entry name" value="FBG"/>
    <property type="match status" value="1"/>
</dbReference>
<evidence type="ECO:0000313" key="7">
    <source>
        <dbReference type="Proteomes" id="UP000472263"/>
    </source>
</evidence>
<dbReference type="GO" id="GO:0005201">
    <property type="term" value="F:extracellular matrix structural constituent"/>
    <property type="evidence" value="ECO:0007669"/>
    <property type="project" value="TreeGrafter"/>
</dbReference>
<evidence type="ECO:0000313" key="6">
    <source>
        <dbReference type="Ensembl" id="ENSMMDP00005001685.1"/>
    </source>
</evidence>
<dbReference type="Proteomes" id="UP000472263">
    <property type="component" value="Chromosome 1"/>
</dbReference>
<dbReference type="InParanoid" id="A0A667WAX0"/>
<dbReference type="PROSITE" id="PS51406">
    <property type="entry name" value="FIBRINOGEN_C_2"/>
    <property type="match status" value="1"/>
</dbReference>
<dbReference type="GO" id="GO:0042730">
    <property type="term" value="P:fibrinolysis"/>
    <property type="evidence" value="ECO:0007669"/>
    <property type="project" value="TreeGrafter"/>
</dbReference>
<evidence type="ECO:0000256" key="3">
    <source>
        <dbReference type="ARBA" id="ARBA00023157"/>
    </source>
</evidence>
<dbReference type="GO" id="GO:0072377">
    <property type="term" value="P:blood coagulation, common pathway"/>
    <property type="evidence" value="ECO:0007669"/>
    <property type="project" value="TreeGrafter"/>
</dbReference>
<dbReference type="PANTHER" id="PTHR47221:SF5">
    <property type="entry name" value="FIBRINOGEN C-TERMINAL DOMAIN-CONTAINING PROTEIN"/>
    <property type="match status" value="1"/>
</dbReference>
<evidence type="ECO:0000256" key="2">
    <source>
        <dbReference type="ARBA" id="ARBA00022525"/>
    </source>
</evidence>
<dbReference type="InterPro" id="IPR002181">
    <property type="entry name" value="Fibrinogen_a/b/g_C_dom"/>
</dbReference>
<dbReference type="InterPro" id="IPR036056">
    <property type="entry name" value="Fibrinogen-like_C"/>
</dbReference>
<keyword evidence="2" id="KW-0964">Secreted</keyword>
<reference evidence="6" key="3">
    <citation type="submission" date="2025-09" db="UniProtKB">
        <authorList>
            <consortium name="Ensembl"/>
        </authorList>
    </citation>
    <scope>IDENTIFICATION</scope>
</reference>
<comment type="subcellular location">
    <subcellularLocation>
        <location evidence="1">Secreted</location>
    </subcellularLocation>
</comment>